<dbReference type="Gene3D" id="4.10.240.10">
    <property type="entry name" value="Zn(2)-C6 fungal-type DNA-binding domain"/>
    <property type="match status" value="1"/>
</dbReference>
<dbReference type="GO" id="GO:0000981">
    <property type="term" value="F:DNA-binding transcription factor activity, RNA polymerase II-specific"/>
    <property type="evidence" value="ECO:0007669"/>
    <property type="project" value="InterPro"/>
</dbReference>
<feature type="domain" description="Zn(2)-C6 fungal-type" evidence="7">
    <location>
        <begin position="19"/>
        <end position="49"/>
    </location>
</feature>
<evidence type="ECO:0000259" key="7">
    <source>
        <dbReference type="PROSITE" id="PS50048"/>
    </source>
</evidence>
<dbReference type="PANTHER" id="PTHR37534:SF9">
    <property type="entry name" value="ZN(II)2CYS6 TRANSCRIPTION FACTOR (EUROFUNG)"/>
    <property type="match status" value="1"/>
</dbReference>
<feature type="region of interest" description="Disordered" evidence="6">
    <location>
        <begin position="54"/>
        <end position="150"/>
    </location>
</feature>
<dbReference type="GO" id="GO:0000976">
    <property type="term" value="F:transcription cis-regulatory region binding"/>
    <property type="evidence" value="ECO:0007669"/>
    <property type="project" value="TreeGrafter"/>
</dbReference>
<dbReference type="SMART" id="SM00066">
    <property type="entry name" value="GAL4"/>
    <property type="match status" value="1"/>
</dbReference>
<keyword evidence="2" id="KW-0805">Transcription regulation</keyword>
<dbReference type="InterPro" id="IPR001138">
    <property type="entry name" value="Zn2Cys6_DnaBD"/>
</dbReference>
<dbReference type="InterPro" id="IPR021858">
    <property type="entry name" value="Fun_TF"/>
</dbReference>
<comment type="subcellular location">
    <subcellularLocation>
        <location evidence="1">Nucleus</location>
    </subcellularLocation>
</comment>
<evidence type="ECO:0000256" key="5">
    <source>
        <dbReference type="ARBA" id="ARBA00023242"/>
    </source>
</evidence>
<evidence type="ECO:0000256" key="6">
    <source>
        <dbReference type="SAM" id="MobiDB-lite"/>
    </source>
</evidence>
<dbReference type="GO" id="GO:0008270">
    <property type="term" value="F:zinc ion binding"/>
    <property type="evidence" value="ECO:0007669"/>
    <property type="project" value="InterPro"/>
</dbReference>
<evidence type="ECO:0000256" key="1">
    <source>
        <dbReference type="ARBA" id="ARBA00004123"/>
    </source>
</evidence>
<keyword evidence="9" id="KW-1185">Reference proteome</keyword>
<evidence type="ECO:0000256" key="3">
    <source>
        <dbReference type="ARBA" id="ARBA00023125"/>
    </source>
</evidence>
<reference evidence="9" key="1">
    <citation type="journal article" date="2017" name="Nat. Microbiol.">
        <title>Global analysis of biosynthetic gene clusters reveals vast potential of secondary metabolite production in Penicillium species.</title>
        <authorList>
            <person name="Nielsen J.C."/>
            <person name="Grijseels S."/>
            <person name="Prigent S."/>
            <person name="Ji B."/>
            <person name="Dainat J."/>
            <person name="Nielsen K.F."/>
            <person name="Frisvad J.C."/>
            <person name="Workman M."/>
            <person name="Nielsen J."/>
        </authorList>
    </citation>
    <scope>NUCLEOTIDE SEQUENCE [LARGE SCALE GENOMIC DNA]</scope>
    <source>
        <strain evidence="9">IBT 24891</strain>
    </source>
</reference>
<protein>
    <recommendedName>
        <fullName evidence="7">Zn(2)-C6 fungal-type domain-containing protein</fullName>
    </recommendedName>
</protein>
<sequence length="659" mass="73562">MPTSRQKRTGRNGQRSRKGCPECRARRIKCDETQPECAQCVKSGRDCRIIDGLFRPHPVSIPSQSASRPERSPKRRSSGPRTHPEDTLKYSVPANTPGDVNAVVHGPRPSLSPRDATILASPVSPPADSRGSIPINGLLSQPSWSKRPSEVIGAPSAQSLTSNNQDLSTSPIVVQNTPTVISQTSSRISAIPVSIPEESNQDRAEIGFFLRHFAEGGGQWMDICTGQKSYFSQYIVQIASQSPLLRYSACALAAKQIGQMRCHSQMTNTTPRSKMTTSNLLRPNLDFLWYGAKYYEKAILIMAHQISHHTPNNQGQNYLSPDEIYRSPGSEHSHLDDHESMSSACRILAACILCSYEDLNATIRAWTGHLDGINKLLRPHLSSINFCCIPQSSRALEVSFWYFALNDMLNSFTLCQPCRVDTDDTALWEKMGLPLDSSGSLVLDIVEEPHQELIFFKALIRLLCKLVTHGSGKTSQWELLSTEFDQWYDALPSEYLAPVSQTLPPTQNDRELLLPETWFSSETCAIAKAFYHMAKILLLVNQPQEGFLAMQPHKRDLLGTYNALQRSLNHHVMEILSIAYGMSRATVVQKYMLQPLYVAGRCLSSWDERQIVIERLRYIEGALGLATEYRVKCLAEEWGVPYESLAPNDQMGPRAGNGL</sequence>
<dbReference type="EMBL" id="MLKD01000005">
    <property type="protein sequence ID" value="OQE26758.1"/>
    <property type="molecule type" value="Genomic_DNA"/>
</dbReference>
<gene>
    <name evidence="8" type="ORF">PENSTE_c005G00747</name>
</gene>
<keyword evidence="5" id="KW-0539">Nucleus</keyword>
<dbReference type="PROSITE" id="PS50048">
    <property type="entry name" value="ZN2_CY6_FUNGAL_2"/>
    <property type="match status" value="1"/>
</dbReference>
<comment type="caution">
    <text evidence="8">The sequence shown here is derived from an EMBL/GenBank/DDBJ whole genome shotgun (WGS) entry which is preliminary data.</text>
</comment>
<dbReference type="STRING" id="303698.A0A1V6TK80"/>
<dbReference type="OrthoDB" id="5418899at2759"/>
<dbReference type="InterPro" id="IPR036864">
    <property type="entry name" value="Zn2-C6_fun-type_DNA-bd_sf"/>
</dbReference>
<evidence type="ECO:0000313" key="9">
    <source>
        <dbReference type="Proteomes" id="UP000191285"/>
    </source>
</evidence>
<keyword evidence="3" id="KW-0238">DNA-binding</keyword>
<accession>A0A1V6TK80</accession>
<dbReference type="AlphaFoldDB" id="A0A1V6TK80"/>
<proteinExistence type="predicted"/>
<dbReference type="CDD" id="cd00067">
    <property type="entry name" value="GAL4"/>
    <property type="match status" value="1"/>
</dbReference>
<dbReference type="Proteomes" id="UP000191285">
    <property type="component" value="Unassembled WGS sequence"/>
</dbReference>
<dbReference type="PROSITE" id="PS00463">
    <property type="entry name" value="ZN2_CY6_FUNGAL_1"/>
    <property type="match status" value="1"/>
</dbReference>
<dbReference type="SUPFAM" id="SSF57701">
    <property type="entry name" value="Zn2/Cys6 DNA-binding domain"/>
    <property type="match status" value="1"/>
</dbReference>
<feature type="region of interest" description="Disordered" evidence="6">
    <location>
        <begin position="1"/>
        <end position="22"/>
    </location>
</feature>
<evidence type="ECO:0000256" key="2">
    <source>
        <dbReference type="ARBA" id="ARBA00023015"/>
    </source>
</evidence>
<feature type="compositionally biased region" description="Basic residues" evidence="6">
    <location>
        <begin position="1"/>
        <end position="18"/>
    </location>
</feature>
<dbReference type="GO" id="GO:0045944">
    <property type="term" value="P:positive regulation of transcription by RNA polymerase II"/>
    <property type="evidence" value="ECO:0007669"/>
    <property type="project" value="TreeGrafter"/>
</dbReference>
<dbReference type="GO" id="GO:0005634">
    <property type="term" value="C:nucleus"/>
    <property type="evidence" value="ECO:0007669"/>
    <property type="project" value="UniProtKB-SubCell"/>
</dbReference>
<evidence type="ECO:0000256" key="4">
    <source>
        <dbReference type="ARBA" id="ARBA00023163"/>
    </source>
</evidence>
<dbReference type="PANTHER" id="PTHR37534">
    <property type="entry name" value="TRANSCRIPTIONAL ACTIVATOR PROTEIN UGA3"/>
    <property type="match status" value="1"/>
</dbReference>
<name>A0A1V6TK80_9EURO</name>
<evidence type="ECO:0000313" key="8">
    <source>
        <dbReference type="EMBL" id="OQE26758.1"/>
    </source>
</evidence>
<organism evidence="8 9">
    <name type="scientific">Penicillium steckii</name>
    <dbReference type="NCBI Taxonomy" id="303698"/>
    <lineage>
        <taxon>Eukaryota</taxon>
        <taxon>Fungi</taxon>
        <taxon>Dikarya</taxon>
        <taxon>Ascomycota</taxon>
        <taxon>Pezizomycotina</taxon>
        <taxon>Eurotiomycetes</taxon>
        <taxon>Eurotiomycetidae</taxon>
        <taxon>Eurotiales</taxon>
        <taxon>Aspergillaceae</taxon>
        <taxon>Penicillium</taxon>
    </lineage>
</organism>
<dbReference type="Pfam" id="PF00172">
    <property type="entry name" value="Zn_clus"/>
    <property type="match status" value="1"/>
</dbReference>
<dbReference type="Pfam" id="PF11951">
    <property type="entry name" value="Fungal_trans_2"/>
    <property type="match status" value="1"/>
</dbReference>
<keyword evidence="4" id="KW-0804">Transcription</keyword>